<feature type="transmembrane region" description="Helical" evidence="1">
    <location>
        <begin position="219"/>
        <end position="240"/>
    </location>
</feature>
<dbReference type="EMBL" id="JANTHX010000008">
    <property type="protein sequence ID" value="MCS0500264.1"/>
    <property type="molecule type" value="Genomic_DNA"/>
</dbReference>
<sequence length="249" mass="25409">MRRRSLLATTAVLTLASLAVAAPAHADTITEVDVTDATVVHVTSANFVYGTYTPWEPEGPAVFPSVVDWGVVSSSYVLQGYAPVLPTLAADCTRTVDSFSVTIQGDDGSTEDGFYVGVPANGDAESTATFDGDGVLTIDGDGTDGEYYTVAADAEGLSGTLTVTIPPTDDSESFLGWVGFYSNASGYTVEGVSFGTTVTCPDPVVAAAPQLAETGVDQGAAIVGGVIGGLALLLGAGLIVTARLRRRAE</sequence>
<evidence type="ECO:0000256" key="1">
    <source>
        <dbReference type="SAM" id="Phobius"/>
    </source>
</evidence>
<dbReference type="Proteomes" id="UP001205337">
    <property type="component" value="Unassembled WGS sequence"/>
</dbReference>
<protein>
    <recommendedName>
        <fullName evidence="5">LPXTG cell wall anchor domain-containing protein</fullName>
    </recommendedName>
</protein>
<keyword evidence="1" id="KW-0472">Membrane</keyword>
<accession>A0ABT1ZHS1</accession>
<reference evidence="3 4" key="1">
    <citation type="submission" date="2022-08" db="EMBL/GenBank/DDBJ databases">
        <authorList>
            <person name="Li F."/>
        </authorList>
    </citation>
    <scope>NUCLEOTIDE SEQUENCE [LARGE SCALE GENOMIC DNA]</scope>
    <source>
        <strain evidence="3 4">10F1B-8-1</strain>
    </source>
</reference>
<dbReference type="RefSeq" id="WP_258799407.1">
    <property type="nucleotide sequence ID" value="NZ_JANTHX010000008.1"/>
</dbReference>
<keyword evidence="4" id="KW-1185">Reference proteome</keyword>
<keyword evidence="1" id="KW-0812">Transmembrane</keyword>
<feature type="chain" id="PRO_5045287714" description="LPXTG cell wall anchor domain-containing protein" evidence="2">
    <location>
        <begin position="27"/>
        <end position="249"/>
    </location>
</feature>
<organism evidence="3 4">
    <name type="scientific">Protaetiibacter mangrovi</name>
    <dbReference type="NCBI Taxonomy" id="2970926"/>
    <lineage>
        <taxon>Bacteria</taxon>
        <taxon>Bacillati</taxon>
        <taxon>Actinomycetota</taxon>
        <taxon>Actinomycetes</taxon>
        <taxon>Micrococcales</taxon>
        <taxon>Microbacteriaceae</taxon>
        <taxon>Protaetiibacter</taxon>
    </lineage>
</organism>
<name>A0ABT1ZHS1_9MICO</name>
<evidence type="ECO:0000313" key="3">
    <source>
        <dbReference type="EMBL" id="MCS0500264.1"/>
    </source>
</evidence>
<evidence type="ECO:0000256" key="2">
    <source>
        <dbReference type="SAM" id="SignalP"/>
    </source>
</evidence>
<feature type="signal peptide" evidence="2">
    <location>
        <begin position="1"/>
        <end position="26"/>
    </location>
</feature>
<keyword evidence="2" id="KW-0732">Signal</keyword>
<evidence type="ECO:0008006" key="5">
    <source>
        <dbReference type="Google" id="ProtNLM"/>
    </source>
</evidence>
<comment type="caution">
    <text evidence="3">The sequence shown here is derived from an EMBL/GenBank/DDBJ whole genome shotgun (WGS) entry which is preliminary data.</text>
</comment>
<evidence type="ECO:0000313" key="4">
    <source>
        <dbReference type="Proteomes" id="UP001205337"/>
    </source>
</evidence>
<proteinExistence type="predicted"/>
<keyword evidence="1" id="KW-1133">Transmembrane helix</keyword>
<gene>
    <name evidence="3" type="ORF">NUH29_11975</name>
</gene>